<dbReference type="GO" id="GO:0000139">
    <property type="term" value="C:Golgi membrane"/>
    <property type="evidence" value="ECO:0007669"/>
    <property type="project" value="UniProtKB-SubCell"/>
</dbReference>
<dbReference type="FunFam" id="3.90.550.10:FF:000252">
    <property type="entry name" value="Protein O-linked-mannose beta-1,2-N-acetylglucosaminyltransferase 1"/>
    <property type="match status" value="1"/>
</dbReference>
<dbReference type="InterPro" id="IPR029044">
    <property type="entry name" value="Nucleotide-diphossugar_trans"/>
</dbReference>
<name>A0A0V1M769_9BILA</name>
<dbReference type="Pfam" id="PF04133">
    <property type="entry name" value="Vps55"/>
    <property type="match status" value="1"/>
</dbReference>
<evidence type="ECO:0000256" key="7">
    <source>
        <dbReference type="ARBA" id="ARBA00022679"/>
    </source>
</evidence>
<feature type="transmembrane region" description="Helical" evidence="19">
    <location>
        <begin position="408"/>
        <end position="426"/>
    </location>
</feature>
<gene>
    <name evidence="20" type="primary">Mgat1</name>
    <name evidence="20" type="ORF">T10_982</name>
</gene>
<comment type="similarity">
    <text evidence="5 19">Belongs to the glycosyltransferase 13 family.</text>
</comment>
<dbReference type="Pfam" id="PF03071">
    <property type="entry name" value="GNT-I"/>
    <property type="match status" value="2"/>
</dbReference>
<dbReference type="AlphaFoldDB" id="A0A0V1M769"/>
<dbReference type="EMBL" id="JYDO01000197">
    <property type="protein sequence ID" value="KRZ67408.1"/>
    <property type="molecule type" value="Genomic_DNA"/>
</dbReference>
<keyword evidence="6 19" id="KW-0328">Glycosyltransferase</keyword>
<comment type="pathway">
    <text evidence="3 19">Protein modification; protein glycosylation.</text>
</comment>
<comment type="similarity">
    <text evidence="4">Belongs to the OB-RGRP/VPS55 family.</text>
</comment>
<evidence type="ECO:0000313" key="21">
    <source>
        <dbReference type="Proteomes" id="UP000054843"/>
    </source>
</evidence>
<dbReference type="InterPro" id="IPR004139">
    <property type="entry name" value="Glyco_trans_13"/>
</dbReference>
<proteinExistence type="inferred from homology"/>
<keyword evidence="9 19" id="KW-0479">Metal-binding</keyword>
<evidence type="ECO:0000256" key="18">
    <source>
        <dbReference type="ARBA" id="ARBA00049421"/>
    </source>
</evidence>
<evidence type="ECO:0000256" key="6">
    <source>
        <dbReference type="ARBA" id="ARBA00022676"/>
    </source>
</evidence>
<keyword evidence="12 19" id="KW-0333">Golgi apparatus</keyword>
<evidence type="ECO:0000313" key="20">
    <source>
        <dbReference type="EMBL" id="KRZ67408.1"/>
    </source>
</evidence>
<feature type="transmembrane region" description="Helical" evidence="19">
    <location>
        <begin position="446"/>
        <end position="464"/>
    </location>
</feature>
<dbReference type="EC" id="2.4.1.101" evidence="16 19"/>
<evidence type="ECO:0000256" key="9">
    <source>
        <dbReference type="ARBA" id="ARBA00022723"/>
    </source>
</evidence>
<dbReference type="UniPathway" id="UPA00378"/>
<dbReference type="InterPro" id="IPR052261">
    <property type="entry name" value="Glycosyltransferase_13"/>
</dbReference>
<comment type="cofactor">
    <cofactor evidence="19">
        <name>Mn(2+)</name>
        <dbReference type="ChEBI" id="CHEBI:29035"/>
    </cofactor>
    <text evidence="19">The cofactor is mostly bound to the substrate.</text>
</comment>
<dbReference type="GO" id="GO:0003827">
    <property type="term" value="F:alpha-1,3-mannosylglycoprotein 2-beta-N-acetylglucosaminyltransferase activity"/>
    <property type="evidence" value="ECO:0007669"/>
    <property type="project" value="UniProtKB-UniRule"/>
</dbReference>
<evidence type="ECO:0000256" key="3">
    <source>
        <dbReference type="ARBA" id="ARBA00004922"/>
    </source>
</evidence>
<feature type="transmembrane region" description="Helical" evidence="19">
    <location>
        <begin position="12"/>
        <end position="33"/>
    </location>
</feature>
<evidence type="ECO:0000256" key="14">
    <source>
        <dbReference type="ARBA" id="ARBA00023211"/>
    </source>
</evidence>
<keyword evidence="21" id="KW-1185">Reference proteome</keyword>
<keyword evidence="11 19" id="KW-1133">Transmembrane helix</keyword>
<keyword evidence="13 19" id="KW-0472">Membrane</keyword>
<reference evidence="20 21" key="1">
    <citation type="submission" date="2015-01" db="EMBL/GenBank/DDBJ databases">
        <title>Evolution of Trichinella species and genotypes.</title>
        <authorList>
            <person name="Korhonen P.K."/>
            <person name="Edoardo P."/>
            <person name="Giuseppe L.R."/>
            <person name="Gasser R.B."/>
        </authorList>
    </citation>
    <scope>NUCLEOTIDE SEQUENCE [LARGE SCALE GENOMIC DNA]</scope>
    <source>
        <strain evidence="20">ISS1980</strain>
    </source>
</reference>
<dbReference type="GO" id="GO:0006487">
    <property type="term" value="P:protein N-linked glycosylation"/>
    <property type="evidence" value="ECO:0007669"/>
    <property type="project" value="TreeGrafter"/>
</dbReference>
<keyword evidence="10 19" id="KW-0735">Signal-anchor</keyword>
<dbReference type="Gene3D" id="3.90.550.10">
    <property type="entry name" value="Spore Coat Polysaccharide Biosynthesis Protein SpsA, Chain A"/>
    <property type="match status" value="1"/>
</dbReference>
<protein>
    <recommendedName>
        <fullName evidence="16 19">Alpha-1,3-mannosyl-glycoprotein 2-beta-N-acetylglucosaminyltransferase</fullName>
        <shortName evidence="19">GNT-I</shortName>
        <shortName evidence="19">GlcNAc-T I</shortName>
        <ecNumber evidence="16 19">2.4.1.101</ecNumber>
    </recommendedName>
    <alternativeName>
        <fullName evidence="17 19">N-glycosyl-oligosaccharide-glycoprotein N-acetylglucosaminyltransferase I</fullName>
    </alternativeName>
</protein>
<dbReference type="Proteomes" id="UP000054843">
    <property type="component" value="Unassembled WGS sequence"/>
</dbReference>
<keyword evidence="8 19" id="KW-0812">Transmembrane</keyword>
<evidence type="ECO:0000256" key="1">
    <source>
        <dbReference type="ARBA" id="ARBA00004141"/>
    </source>
</evidence>
<keyword evidence="14 19" id="KW-0464">Manganese</keyword>
<dbReference type="SUPFAM" id="SSF53448">
    <property type="entry name" value="Nucleotide-diphospho-sugar transferases"/>
    <property type="match status" value="1"/>
</dbReference>
<keyword evidence="7 20" id="KW-0808">Transferase</keyword>
<evidence type="ECO:0000256" key="15">
    <source>
        <dbReference type="ARBA" id="ARBA00037706"/>
    </source>
</evidence>
<comment type="function">
    <text evidence="15 19">Initiates complex N-linked carbohydrate formation. Essential for the conversion of high-mannose to hybrid and complex N-glycans.</text>
</comment>
<evidence type="ECO:0000256" key="13">
    <source>
        <dbReference type="ARBA" id="ARBA00023136"/>
    </source>
</evidence>
<evidence type="ECO:0000256" key="16">
    <source>
        <dbReference type="ARBA" id="ARBA00038949"/>
    </source>
</evidence>
<dbReference type="PANTHER" id="PTHR10468">
    <property type="entry name" value="PROTEIN O-LINKED-MANNOSE BETA-1,2-N-ACETYLGLUCOSAMINYLTRANSFERASE 1/ALPHA-1,3-MANNOSYL-GLYCOPROTEIN 2-BETA-N-ACETYLGLUCOSAMINYLTRANSFERASE"/>
    <property type="match status" value="1"/>
</dbReference>
<evidence type="ECO:0000256" key="11">
    <source>
        <dbReference type="ARBA" id="ARBA00022989"/>
    </source>
</evidence>
<dbReference type="InterPro" id="IPR007262">
    <property type="entry name" value="Vps55/LEPROT"/>
</dbReference>
<organism evidence="20 21">
    <name type="scientific">Trichinella papuae</name>
    <dbReference type="NCBI Taxonomy" id="268474"/>
    <lineage>
        <taxon>Eukaryota</taxon>
        <taxon>Metazoa</taxon>
        <taxon>Ecdysozoa</taxon>
        <taxon>Nematoda</taxon>
        <taxon>Enoplea</taxon>
        <taxon>Dorylaimia</taxon>
        <taxon>Trichinellida</taxon>
        <taxon>Trichinellidae</taxon>
        <taxon>Trichinella</taxon>
    </lineage>
</organism>
<evidence type="ECO:0000256" key="5">
    <source>
        <dbReference type="ARBA" id="ARBA00006492"/>
    </source>
</evidence>
<evidence type="ECO:0000256" key="19">
    <source>
        <dbReference type="RuleBase" id="RU368119"/>
    </source>
</evidence>
<evidence type="ECO:0000256" key="10">
    <source>
        <dbReference type="ARBA" id="ARBA00022968"/>
    </source>
</evidence>
<accession>A0A0V1M769</accession>
<evidence type="ECO:0000256" key="12">
    <source>
        <dbReference type="ARBA" id="ARBA00023034"/>
    </source>
</evidence>
<sequence length="510" mass="58462">MLGRASFLFRIFSKMLLTIIGITYIFALITYYIQYMPTHPCSDCNLKNLNHTIVDLEIRIMDNRKVLNRIAASMIHFKQSHENTNNLSVNFTIIPLQQIAVLVIACNRPDAVKSLLQQLLKFRPCPKRYPIIVSQDCNDKATEKAIQAFHPQILHIKTNFKEEVQSDRADFIGYYRISRHYKWALKKVFDVLQYDNVIILEDDLSIAEDFFEYFAATLKILQADPTLFCVSAWNDNGKSFLIQNDPQLLHRSDFFPGLGWMMTRLLWEELKDKWPKGFWDDWLREAEQRKGRACIRPEISRTAMTEYGKNGVSSDQLDHQHCSLQESVRIKYASNTEFQRIAEKLQLMEDFKANVPRTGYQGVVQVACMEHRIYIYNPSNALISLAFSGCVGLLFLVLGCALPIYNSWYPLFVIIFYILAPIPLTVASRVQDRVSASGAASCQEFALFLTAGIIVSAFSLPIVLARSPAENPVIHWGACGFALAGNITCFFTIAAYFYIHREEDARYGLF</sequence>
<feature type="transmembrane region" description="Helical" evidence="19">
    <location>
        <begin position="381"/>
        <end position="401"/>
    </location>
</feature>
<evidence type="ECO:0000256" key="4">
    <source>
        <dbReference type="ARBA" id="ARBA00005645"/>
    </source>
</evidence>
<comment type="caution">
    <text evidence="19">Lacks conserved residue(s) required for the propagation of feature annotation.</text>
</comment>
<evidence type="ECO:0000256" key="2">
    <source>
        <dbReference type="ARBA" id="ARBA00004323"/>
    </source>
</evidence>
<comment type="subcellular location">
    <subcellularLocation>
        <location evidence="2 19">Golgi apparatus membrane</location>
        <topology evidence="2 19">Single-pass type II membrane protein</topology>
    </subcellularLocation>
    <subcellularLocation>
        <location evidence="1">Membrane</location>
        <topology evidence="1">Multi-pass membrane protein</topology>
    </subcellularLocation>
</comment>
<dbReference type="PANTHER" id="PTHR10468:SF0">
    <property type="entry name" value="ALPHA-1,3-MANNOSYL-GLYCOPROTEIN 2-BETA-N-ACETYLGLUCOSAMINYLTRANSFERASE"/>
    <property type="match status" value="1"/>
</dbReference>
<dbReference type="GO" id="GO:0030145">
    <property type="term" value="F:manganese ion binding"/>
    <property type="evidence" value="ECO:0007669"/>
    <property type="project" value="UniProtKB-UniRule"/>
</dbReference>
<comment type="caution">
    <text evidence="20">The sequence shown here is derived from an EMBL/GenBank/DDBJ whole genome shotgun (WGS) entry which is preliminary data.</text>
</comment>
<evidence type="ECO:0000256" key="17">
    <source>
        <dbReference type="ARBA" id="ARBA00041712"/>
    </source>
</evidence>
<feature type="transmembrane region" description="Helical" evidence="19">
    <location>
        <begin position="476"/>
        <end position="499"/>
    </location>
</feature>
<comment type="catalytic activity">
    <reaction evidence="18 19">
        <text>N(4)-(alpha-D-Man-(1-&gt;3)-[alpha-D-Man-(1-&gt;3)-[alpha-D-Man-(1-&gt;6)]-alpha-D-Man-(1-&gt;6)]-beta-D-Man-(1-&gt;4)-beta-D-GlcNAc-(1-&gt;4)-beta-D-GlcNAc)-L-asparaginyl-[protein] (N-glucan mannose isomer 5A1,2) + UDP-N-acetyl-alpha-D-glucosamine = N(4)-{beta-D-GlcNAc-(1-&gt;2)-alpha-D-Man-(1-&gt;3)-[alpha-D-Man-(1-&gt;3)-[alpha-D-Man-(1-&gt;6)]-alpha-D-Man-(1-&gt;6)]-beta-D-Man-(1-&gt;4)-beta-D-GlcNAc-(1-&gt;4)-beta-D-GlcNAc}-L-asparaginyl-[protein] + UDP + H(+)</text>
        <dbReference type="Rhea" id="RHEA:11456"/>
        <dbReference type="Rhea" id="RHEA-COMP:14367"/>
        <dbReference type="Rhea" id="RHEA-COMP:14368"/>
        <dbReference type="ChEBI" id="CHEBI:15378"/>
        <dbReference type="ChEBI" id="CHEBI:57705"/>
        <dbReference type="ChEBI" id="CHEBI:58223"/>
        <dbReference type="ChEBI" id="CHEBI:59087"/>
        <dbReference type="ChEBI" id="CHEBI:60625"/>
        <dbReference type="EC" id="2.4.1.101"/>
    </reaction>
</comment>
<evidence type="ECO:0000256" key="8">
    <source>
        <dbReference type="ARBA" id="ARBA00022692"/>
    </source>
</evidence>